<sequence>MLSRCVGAKVHGVQSPCNFGFVRGTTMQQHRPVSHALKASSLPVDTIAASPDVEHAWGLQSGSMAQEQEPSTSQVQQQADRPIGMFAATKAPRSSSVACTTPELRAARAAKAGAAIALTGSIQAATHWHQLAQLYADNLQQMNHIHMSALLVRLAHLTTSSSHPTSLPTHASTTQPASASTEALLATTAASRTKHSSHKDSAALHLFLSKLVPWVGMHLLTFGPRQLASSMWALARLGFRPEPAWVAEWCACMARKLESSKPKDLAMAAWGLVSCGTLQHATATGAPGLLLQLALAAVQPGVLQACSAQDVSNLAWALAASGLPFKPQLLVPLVQRALELAGTAQAPATQLLTADAAAASSAGNSASDSWRAQWQGPQAGAAAAAASLPRSKQVAGSGGSSRDRAHAQQGRAIRQSGFSPQELSALIWACGKLRCYHTDHVSALLTLFLSTAAAGAAAEARGHVSAAGGLAAVPATPQQYATVLWAMARLHHSPPADQMASMVQGLVGRAPAAALSHQEPASPQPQQLSGADMAQALWALGVLRYIPARPVLVQLLSSTYAALQGTAVRGGAEDEVCVILQEPDGSYSTRAGAGSSARSSSSRQQAHGSAASSSSTADGKHAGLDTDTDGHDASSSAGPPSARIRALPPGSRVLREVSMSDIWGAAGPQQQDTPSRAGGMGSSASGGGAELSAMELLSIVWGLRSLRVQLPVGMQCTLQAASKAVAPDFGALAPAGMADFAQCMAFLGTRPSHATLTALSAAAVHKMNGFSGRHLARLLMACVLLRFRPPRALLETAAGHVAVLLGQGDSPQPAFVVPAAPGRKAATAAAAGAQVPAVLKPAGSRDLVLLAWGLARLGSSYPDKAWSNAYLRLALSMVPTMSSGSLRRLVWAVRALHLKPGGAVRRAFVKGVVVEVDARAAAAGCAAPCDQGESCDG</sequence>
<dbReference type="GO" id="GO:0044528">
    <property type="term" value="P:regulation of mitochondrial mRNA stability"/>
    <property type="evidence" value="ECO:0007669"/>
    <property type="project" value="TreeGrafter"/>
</dbReference>
<proteinExistence type="predicted"/>
<name>A0A7S0S2X1_9CHLO</name>
<feature type="region of interest" description="Disordered" evidence="1">
    <location>
        <begin position="386"/>
        <end position="416"/>
    </location>
</feature>
<evidence type="ECO:0000256" key="1">
    <source>
        <dbReference type="SAM" id="MobiDB-lite"/>
    </source>
</evidence>
<dbReference type="EMBL" id="HBFB01034185">
    <property type="protein sequence ID" value="CAD8694992.1"/>
    <property type="molecule type" value="Transcribed_RNA"/>
</dbReference>
<organism evidence="2">
    <name type="scientific">Chlamydomonas leiostraca</name>
    <dbReference type="NCBI Taxonomy" id="1034604"/>
    <lineage>
        <taxon>Eukaryota</taxon>
        <taxon>Viridiplantae</taxon>
        <taxon>Chlorophyta</taxon>
        <taxon>core chlorophytes</taxon>
        <taxon>Chlorophyceae</taxon>
        <taxon>CS clade</taxon>
        <taxon>Chlamydomonadales</taxon>
        <taxon>Chlamydomonadaceae</taxon>
        <taxon>Chlamydomonas</taxon>
    </lineage>
</organism>
<dbReference type="GO" id="GO:0009507">
    <property type="term" value="C:chloroplast"/>
    <property type="evidence" value="ECO:0007669"/>
    <property type="project" value="GOC"/>
</dbReference>
<dbReference type="GO" id="GO:0035770">
    <property type="term" value="C:ribonucleoprotein granule"/>
    <property type="evidence" value="ECO:0007669"/>
    <property type="project" value="TreeGrafter"/>
</dbReference>
<feature type="compositionally biased region" description="Basic and acidic residues" evidence="1">
    <location>
        <begin position="618"/>
        <end position="632"/>
    </location>
</feature>
<feature type="region of interest" description="Disordered" evidence="1">
    <location>
        <begin position="585"/>
        <end position="649"/>
    </location>
</feature>
<dbReference type="AlphaFoldDB" id="A0A7S0S2X1"/>
<dbReference type="PANTHER" id="PTHR21228">
    <property type="entry name" value="FAST LEU-RICH DOMAIN-CONTAINING"/>
    <property type="match status" value="1"/>
</dbReference>
<dbReference type="GO" id="GO:0005759">
    <property type="term" value="C:mitochondrial matrix"/>
    <property type="evidence" value="ECO:0007669"/>
    <property type="project" value="TreeGrafter"/>
</dbReference>
<dbReference type="GO" id="GO:1901259">
    <property type="term" value="P:chloroplast rRNA processing"/>
    <property type="evidence" value="ECO:0007669"/>
    <property type="project" value="TreeGrafter"/>
</dbReference>
<dbReference type="InterPro" id="IPR050870">
    <property type="entry name" value="FAST_kinase"/>
</dbReference>
<dbReference type="PANTHER" id="PTHR21228:SF40">
    <property type="entry name" value="LD45607P"/>
    <property type="match status" value="1"/>
</dbReference>
<feature type="compositionally biased region" description="Low complexity" evidence="1">
    <location>
        <begin position="588"/>
        <end position="617"/>
    </location>
</feature>
<evidence type="ECO:0008006" key="3">
    <source>
        <dbReference type="Google" id="ProtNLM"/>
    </source>
</evidence>
<dbReference type="GO" id="GO:0000963">
    <property type="term" value="P:mitochondrial RNA processing"/>
    <property type="evidence" value="ECO:0007669"/>
    <property type="project" value="TreeGrafter"/>
</dbReference>
<accession>A0A7S0S2X1</accession>
<dbReference type="GO" id="GO:0003723">
    <property type="term" value="F:RNA binding"/>
    <property type="evidence" value="ECO:0007669"/>
    <property type="project" value="TreeGrafter"/>
</dbReference>
<gene>
    <name evidence="2" type="ORF">CLEI1391_LOCUS19178</name>
</gene>
<protein>
    <recommendedName>
        <fullName evidence="3">Tbc2 translation factor, chloroplastic</fullName>
    </recommendedName>
</protein>
<reference evidence="2" key="1">
    <citation type="submission" date="2021-01" db="EMBL/GenBank/DDBJ databases">
        <authorList>
            <person name="Corre E."/>
            <person name="Pelletier E."/>
            <person name="Niang G."/>
            <person name="Scheremetjew M."/>
            <person name="Finn R."/>
            <person name="Kale V."/>
            <person name="Holt S."/>
            <person name="Cochrane G."/>
            <person name="Meng A."/>
            <person name="Brown T."/>
            <person name="Cohen L."/>
        </authorList>
    </citation>
    <scope>NUCLEOTIDE SEQUENCE</scope>
    <source>
        <strain evidence="2">SAG 11-49</strain>
    </source>
</reference>
<evidence type="ECO:0000313" key="2">
    <source>
        <dbReference type="EMBL" id="CAD8694992.1"/>
    </source>
</evidence>
<feature type="region of interest" description="Disordered" evidence="1">
    <location>
        <begin position="665"/>
        <end position="686"/>
    </location>
</feature>